<sequence length="235" mass="27399">MASAQHPDRAVFSYTETQAEEIVASFAQSAGFLRVPVSSQLQRKFEGLNRHAINLELHAETLAEYFMNKRIPRGLRISLRPTLFEGNDEFRLRFTQILNKCSYDIMTLTVEFITKELKTVNSEMQTEQMQIKLDKYKQNNERQKIQKFDRDTVDYERGRVYQWNRVDVNGRGGTRSLSVPRNMERSARMEDKQDTIRDAQHFLEVPGDVEVAENTGAVKKKVLPPKNRQERKANK</sequence>
<proteinExistence type="predicted"/>
<dbReference type="Proteomes" id="UP000694892">
    <property type="component" value="Chromosome 1S"/>
</dbReference>
<reference evidence="3" key="1">
    <citation type="journal article" date="2016" name="Nature">
        <title>Genome evolution in the allotetraploid frog Xenopus laevis.</title>
        <authorList>
            <person name="Session A.M."/>
            <person name="Uno Y."/>
            <person name="Kwon T."/>
            <person name="Chapman J.A."/>
            <person name="Toyoda A."/>
            <person name="Takahashi S."/>
            <person name="Fukui A."/>
            <person name="Hikosaka A."/>
            <person name="Suzuki A."/>
            <person name="Kondo M."/>
            <person name="van Heeringen S.J."/>
            <person name="Quigley I."/>
            <person name="Heinz S."/>
            <person name="Ogino H."/>
            <person name="Ochi H."/>
            <person name="Hellsten U."/>
            <person name="Lyons J.B."/>
            <person name="Simakov O."/>
            <person name="Putnam N."/>
            <person name="Stites J."/>
            <person name="Kuroki Y."/>
            <person name="Tanaka T."/>
            <person name="Michiue T."/>
            <person name="Watanabe M."/>
            <person name="Bogdanovic O."/>
            <person name="Lister R."/>
            <person name="Georgiou G."/>
            <person name="Paranjpe S.S."/>
            <person name="van Kruijsbergen I."/>
            <person name="Shu S."/>
            <person name="Carlson J."/>
            <person name="Kinoshita T."/>
            <person name="Ohta Y."/>
            <person name="Mawaribuchi S."/>
            <person name="Jenkins J."/>
            <person name="Grimwood J."/>
            <person name="Schmutz J."/>
            <person name="Mitros T."/>
            <person name="Mozaffari S.V."/>
            <person name="Suzuki Y."/>
            <person name="Haramoto Y."/>
            <person name="Yamamoto T.S."/>
            <person name="Takagi C."/>
            <person name="Heald R."/>
            <person name="Miller K."/>
            <person name="Haudenschild C."/>
            <person name="Kitzman J."/>
            <person name="Nakayama T."/>
            <person name="Izutsu Y."/>
            <person name="Robert J."/>
            <person name="Fortriede J."/>
            <person name="Burns K."/>
            <person name="Lotay V."/>
            <person name="Karimi K."/>
            <person name="Yasuoka Y."/>
            <person name="Dichmann D.S."/>
            <person name="Flajnik M.F."/>
            <person name="Houston D.W."/>
            <person name="Shendure J."/>
            <person name="DuPasquier L."/>
            <person name="Vize P.D."/>
            <person name="Zorn A.M."/>
            <person name="Ito M."/>
            <person name="Marcotte E.M."/>
            <person name="Wallingford J.B."/>
            <person name="Ito Y."/>
            <person name="Asashima M."/>
            <person name="Ueno N."/>
            <person name="Matsuda Y."/>
            <person name="Veenstra G.J."/>
            <person name="Fujiyama A."/>
            <person name="Harland R.M."/>
            <person name="Taira M."/>
            <person name="Rokhsar D.S."/>
        </authorList>
    </citation>
    <scope>NUCLEOTIDE SEQUENCE [LARGE SCALE GENOMIC DNA]</scope>
    <source>
        <strain evidence="3">J</strain>
    </source>
</reference>
<organism evidence="2 3">
    <name type="scientific">Xenopus laevis</name>
    <name type="common">African clawed frog</name>
    <dbReference type="NCBI Taxonomy" id="8355"/>
    <lineage>
        <taxon>Eukaryota</taxon>
        <taxon>Metazoa</taxon>
        <taxon>Chordata</taxon>
        <taxon>Craniata</taxon>
        <taxon>Vertebrata</taxon>
        <taxon>Euteleostomi</taxon>
        <taxon>Amphibia</taxon>
        <taxon>Batrachia</taxon>
        <taxon>Anura</taxon>
        <taxon>Pipoidea</taxon>
        <taxon>Pipidae</taxon>
        <taxon>Xenopodinae</taxon>
        <taxon>Xenopus</taxon>
        <taxon>Xenopus</taxon>
    </lineage>
</organism>
<evidence type="ECO:0000256" key="1">
    <source>
        <dbReference type="SAM" id="MobiDB-lite"/>
    </source>
</evidence>
<evidence type="ECO:0000313" key="3">
    <source>
        <dbReference type="Proteomes" id="UP000694892"/>
    </source>
</evidence>
<accession>A0A974DT31</accession>
<name>A0A974DT31_XENLA</name>
<dbReference type="EMBL" id="CM004467">
    <property type="protein sequence ID" value="OCT97402.1"/>
    <property type="molecule type" value="Genomic_DNA"/>
</dbReference>
<protein>
    <submittedName>
        <fullName evidence="2">Uncharacterized protein</fullName>
    </submittedName>
</protein>
<evidence type="ECO:0000313" key="2">
    <source>
        <dbReference type="EMBL" id="OCT97402.1"/>
    </source>
</evidence>
<dbReference type="OMA" id="MERSARM"/>
<feature type="region of interest" description="Disordered" evidence="1">
    <location>
        <begin position="216"/>
        <end position="235"/>
    </location>
</feature>
<gene>
    <name evidence="2" type="ORF">XELAEV_18009626mg</name>
</gene>
<dbReference type="AlphaFoldDB" id="A0A974DT31"/>